<protein>
    <submittedName>
        <fullName evidence="2">DUF239 domain-containing protein</fullName>
    </submittedName>
</protein>
<gene>
    <name evidence="2" type="ORF">CFOL_v3_29337</name>
</gene>
<evidence type="ECO:0000313" key="3">
    <source>
        <dbReference type="Proteomes" id="UP000187406"/>
    </source>
</evidence>
<comment type="caution">
    <text evidence="2">The sequence shown here is derived from an EMBL/GenBank/DDBJ whole genome shotgun (WGS) entry which is preliminary data.</text>
</comment>
<dbReference type="InterPro" id="IPR053168">
    <property type="entry name" value="Glutamic_endopeptidase"/>
</dbReference>
<reference evidence="3" key="1">
    <citation type="submission" date="2016-04" db="EMBL/GenBank/DDBJ databases">
        <title>Cephalotus genome sequencing.</title>
        <authorList>
            <person name="Fukushima K."/>
            <person name="Hasebe M."/>
            <person name="Fang X."/>
        </authorList>
    </citation>
    <scope>NUCLEOTIDE SEQUENCE [LARGE SCALE GENOMIC DNA]</scope>
    <source>
        <strain evidence="3">cv. St1</strain>
    </source>
</reference>
<dbReference type="OrthoDB" id="1858978at2759"/>
<dbReference type="Pfam" id="PF03080">
    <property type="entry name" value="Neprosin"/>
    <property type="match status" value="1"/>
</dbReference>
<dbReference type="AlphaFoldDB" id="A0A1Q3D0T4"/>
<evidence type="ECO:0000313" key="2">
    <source>
        <dbReference type="EMBL" id="GAV85903.1"/>
    </source>
</evidence>
<accession>A0A1Q3D0T4</accession>
<name>A0A1Q3D0T4_CEPFO</name>
<dbReference type="Proteomes" id="UP000187406">
    <property type="component" value="Unassembled WGS sequence"/>
</dbReference>
<evidence type="ECO:0000259" key="1">
    <source>
        <dbReference type="PROSITE" id="PS52045"/>
    </source>
</evidence>
<dbReference type="PROSITE" id="PS52045">
    <property type="entry name" value="NEPROSIN_PEP_CD"/>
    <property type="match status" value="1"/>
</dbReference>
<sequence>QVNPALYGDNQTRLFGFWKAGHASCFDTRCPGFITTNRKIPLGVPVGPVSKPGGVMYHIDLRILRDNSSGNWWCYVKANWIPIGYWPKSLFTGLAGPATYADWGGEAFSPPGTLGPQMGSGLYPNHPLAKYNAFSYAIKITNDNYKNMDVVGIEEFTDYPSKYGVKDVGFVNDWVRHAAFWGGKS</sequence>
<dbReference type="EMBL" id="BDDD01003718">
    <property type="protein sequence ID" value="GAV85903.1"/>
    <property type="molecule type" value="Genomic_DNA"/>
</dbReference>
<proteinExistence type="predicted"/>
<dbReference type="PANTHER" id="PTHR31589:SF223">
    <property type="entry name" value="PROTEIN, PUTATIVE (DUF239)-RELATED"/>
    <property type="match status" value="1"/>
</dbReference>
<feature type="non-terminal residue" evidence="2">
    <location>
        <position position="1"/>
    </location>
</feature>
<dbReference type="STRING" id="3775.A0A1Q3D0T4"/>
<dbReference type="PANTHER" id="PTHR31589">
    <property type="entry name" value="PROTEIN, PUTATIVE (DUF239)-RELATED-RELATED"/>
    <property type="match status" value="1"/>
</dbReference>
<dbReference type="InParanoid" id="A0A1Q3D0T4"/>
<dbReference type="InterPro" id="IPR004314">
    <property type="entry name" value="Neprosin"/>
</dbReference>
<feature type="domain" description="Neprosin PEP catalytic" evidence="1">
    <location>
        <begin position="1"/>
        <end position="185"/>
    </location>
</feature>
<organism evidence="2 3">
    <name type="scientific">Cephalotus follicularis</name>
    <name type="common">Albany pitcher plant</name>
    <dbReference type="NCBI Taxonomy" id="3775"/>
    <lineage>
        <taxon>Eukaryota</taxon>
        <taxon>Viridiplantae</taxon>
        <taxon>Streptophyta</taxon>
        <taxon>Embryophyta</taxon>
        <taxon>Tracheophyta</taxon>
        <taxon>Spermatophyta</taxon>
        <taxon>Magnoliopsida</taxon>
        <taxon>eudicotyledons</taxon>
        <taxon>Gunneridae</taxon>
        <taxon>Pentapetalae</taxon>
        <taxon>rosids</taxon>
        <taxon>fabids</taxon>
        <taxon>Oxalidales</taxon>
        <taxon>Cephalotaceae</taxon>
        <taxon>Cephalotus</taxon>
    </lineage>
</organism>
<keyword evidence="3" id="KW-1185">Reference proteome</keyword>